<dbReference type="PANTHER" id="PTHR35089:SF1">
    <property type="entry name" value="CHAPERONE PROTEIN SKP"/>
    <property type="match status" value="1"/>
</dbReference>
<dbReference type="InterPro" id="IPR005632">
    <property type="entry name" value="Chaperone_Skp"/>
</dbReference>
<comment type="similarity">
    <text evidence="1">Belongs to the Skp family.</text>
</comment>
<keyword evidence="3" id="KW-0175">Coiled coil</keyword>
<dbReference type="GO" id="GO:0005829">
    <property type="term" value="C:cytosol"/>
    <property type="evidence" value="ECO:0007669"/>
    <property type="project" value="TreeGrafter"/>
</dbReference>
<dbReference type="RefSeq" id="WP_207362605.1">
    <property type="nucleotide sequence ID" value="NZ_JAFMYV010000001.1"/>
</dbReference>
<reference evidence="5" key="1">
    <citation type="submission" date="2021-03" db="EMBL/GenBank/DDBJ databases">
        <title>Fibrella sp. HMF5335 genome sequencing and assembly.</title>
        <authorList>
            <person name="Kang H."/>
            <person name="Kim H."/>
            <person name="Bae S."/>
            <person name="Joh K."/>
        </authorList>
    </citation>
    <scope>NUCLEOTIDE SEQUENCE</scope>
    <source>
        <strain evidence="5">HMF5335</strain>
    </source>
</reference>
<dbReference type="InterPro" id="IPR024930">
    <property type="entry name" value="Skp_dom_sf"/>
</dbReference>
<evidence type="ECO:0000256" key="1">
    <source>
        <dbReference type="ARBA" id="ARBA00009091"/>
    </source>
</evidence>
<dbReference type="Gene3D" id="3.30.910.20">
    <property type="entry name" value="Skp domain"/>
    <property type="match status" value="1"/>
</dbReference>
<dbReference type="GO" id="GO:0051082">
    <property type="term" value="F:unfolded protein binding"/>
    <property type="evidence" value="ECO:0007669"/>
    <property type="project" value="InterPro"/>
</dbReference>
<evidence type="ECO:0000256" key="2">
    <source>
        <dbReference type="ARBA" id="ARBA00022729"/>
    </source>
</evidence>
<dbReference type="Pfam" id="PF03938">
    <property type="entry name" value="OmpH"/>
    <property type="match status" value="1"/>
</dbReference>
<dbReference type="SUPFAM" id="SSF111384">
    <property type="entry name" value="OmpH-like"/>
    <property type="match status" value="1"/>
</dbReference>
<evidence type="ECO:0000256" key="3">
    <source>
        <dbReference type="SAM" id="Coils"/>
    </source>
</evidence>
<dbReference type="EMBL" id="JAFMYV010000001">
    <property type="protein sequence ID" value="MBO0935033.1"/>
    <property type="molecule type" value="Genomic_DNA"/>
</dbReference>
<keyword evidence="6" id="KW-1185">Reference proteome</keyword>
<dbReference type="GO" id="GO:0050821">
    <property type="term" value="P:protein stabilization"/>
    <property type="evidence" value="ECO:0007669"/>
    <property type="project" value="TreeGrafter"/>
</dbReference>
<proteinExistence type="inferred from homology"/>
<accession>A0A939K2X3</accession>
<dbReference type="AlphaFoldDB" id="A0A939K2X3"/>
<feature type="signal peptide" evidence="4">
    <location>
        <begin position="1"/>
        <end position="26"/>
    </location>
</feature>
<protein>
    <submittedName>
        <fullName evidence="5">OmpH family outer membrane protein</fullName>
    </submittedName>
</protein>
<dbReference type="PANTHER" id="PTHR35089">
    <property type="entry name" value="CHAPERONE PROTEIN SKP"/>
    <property type="match status" value="1"/>
</dbReference>
<feature type="coiled-coil region" evidence="3">
    <location>
        <begin position="66"/>
        <end position="137"/>
    </location>
</feature>
<comment type="caution">
    <text evidence="5">The sequence shown here is derived from an EMBL/GenBank/DDBJ whole genome shotgun (WGS) entry which is preliminary data.</text>
</comment>
<dbReference type="Proteomes" id="UP000664034">
    <property type="component" value="Unassembled WGS sequence"/>
</dbReference>
<evidence type="ECO:0000313" key="6">
    <source>
        <dbReference type="Proteomes" id="UP000664034"/>
    </source>
</evidence>
<name>A0A939K2X3_9BACT</name>
<gene>
    <name evidence="5" type="ORF">J2I47_00600</name>
</gene>
<sequence>MKKNLVMALGAALLMGGLSARAQAQASTPVAPATTSATTAPRATAATPIKIGYTSMDYLLGNVPEAKDIQNQLTIQRTQLENESNRMKKEFEDKYKAYEAGAAQMSDVIKADREKELQNLQTRFQEFQRTSESTLQQKYQQLVSPVLQKIQKNIDAVARENGYSHVFNLDAGAGTAVILLYAPEDGNISDIVLKKMGVTPKPVPAPGTTPAPKK</sequence>
<dbReference type="SMART" id="SM00935">
    <property type="entry name" value="OmpH"/>
    <property type="match status" value="1"/>
</dbReference>
<keyword evidence="2 4" id="KW-0732">Signal</keyword>
<evidence type="ECO:0000313" key="5">
    <source>
        <dbReference type="EMBL" id="MBO0935033.1"/>
    </source>
</evidence>
<feature type="chain" id="PRO_5037773706" evidence="4">
    <location>
        <begin position="27"/>
        <end position="214"/>
    </location>
</feature>
<evidence type="ECO:0000256" key="4">
    <source>
        <dbReference type="SAM" id="SignalP"/>
    </source>
</evidence>
<organism evidence="5 6">
    <name type="scientific">Fibrella rubiginis</name>
    <dbReference type="NCBI Taxonomy" id="2817060"/>
    <lineage>
        <taxon>Bacteria</taxon>
        <taxon>Pseudomonadati</taxon>
        <taxon>Bacteroidota</taxon>
        <taxon>Cytophagia</taxon>
        <taxon>Cytophagales</taxon>
        <taxon>Spirosomataceae</taxon>
        <taxon>Fibrella</taxon>
    </lineage>
</organism>